<dbReference type="InterPro" id="IPR002656">
    <property type="entry name" value="Acyl_transf_3_dom"/>
</dbReference>
<comment type="caution">
    <text evidence="3">The sequence shown here is derived from an EMBL/GenBank/DDBJ whole genome shotgun (WGS) entry which is preliminary data.</text>
</comment>
<keyword evidence="3" id="KW-0012">Acyltransferase</keyword>
<dbReference type="OrthoDB" id="505919at2"/>
<sequence length="336" mass="35805">MAEPRSTPVRIAPLDALRGLAIGMVVVSHVAGPHLPGIGIDLGNNGLGTAGVLLFFLLSGYLIQGNLERQPLPVFLSRRLFKILPAYWLNVLAILALDALGVGGERFAVISYVASALMVTDLLGIDAVSGVYWTLLIEVKFYLFIALYHRVFGERGMGWVVLGLIALNGLSWGLRGHGSALIVFFPAFYVGVAVHRAERAGWTGRALAPVLGVVAALAASLTLFADPHFAGAGLLLILDTTLFVGALRLGLSSRVLEFLGRTSYSNYLFHPLIVLALHAAFGRGETLLADLPRMAAALALSVGVGAVLHRAVEEPMVRWGKSLEGWRLRRSAASAA</sequence>
<feature type="transmembrane region" description="Helical" evidence="1">
    <location>
        <begin position="206"/>
        <end position="225"/>
    </location>
</feature>
<feature type="domain" description="Acyltransferase 3" evidence="2">
    <location>
        <begin position="14"/>
        <end position="309"/>
    </location>
</feature>
<dbReference type="GO" id="GO:0016020">
    <property type="term" value="C:membrane"/>
    <property type="evidence" value="ECO:0007669"/>
    <property type="project" value="TreeGrafter"/>
</dbReference>
<dbReference type="InterPro" id="IPR050879">
    <property type="entry name" value="Acyltransferase_3"/>
</dbReference>
<feature type="transmembrane region" description="Helical" evidence="1">
    <location>
        <begin position="231"/>
        <end position="251"/>
    </location>
</feature>
<dbReference type="AlphaFoldDB" id="A0A433JDR8"/>
<organism evidence="3 4">
    <name type="scientific">Azospirillum doebereinerae</name>
    <dbReference type="NCBI Taxonomy" id="92933"/>
    <lineage>
        <taxon>Bacteria</taxon>
        <taxon>Pseudomonadati</taxon>
        <taxon>Pseudomonadota</taxon>
        <taxon>Alphaproteobacteria</taxon>
        <taxon>Rhodospirillales</taxon>
        <taxon>Azospirillaceae</taxon>
        <taxon>Azospirillum</taxon>
    </lineage>
</organism>
<gene>
    <name evidence="3" type="ORF">EJ913_03600</name>
</gene>
<proteinExistence type="predicted"/>
<protein>
    <submittedName>
        <fullName evidence="3">Acyltransferase</fullName>
    </submittedName>
</protein>
<keyword evidence="4" id="KW-1185">Reference proteome</keyword>
<dbReference type="RefSeq" id="WP_126994880.1">
    <property type="nucleotide sequence ID" value="NZ_JBNPXW010000002.1"/>
</dbReference>
<evidence type="ECO:0000256" key="1">
    <source>
        <dbReference type="SAM" id="Phobius"/>
    </source>
</evidence>
<dbReference type="EMBL" id="RZIJ01000002">
    <property type="protein sequence ID" value="RUQ74964.1"/>
    <property type="molecule type" value="Genomic_DNA"/>
</dbReference>
<feature type="transmembrane region" description="Helical" evidence="1">
    <location>
        <begin position="109"/>
        <end position="135"/>
    </location>
</feature>
<evidence type="ECO:0000313" key="4">
    <source>
        <dbReference type="Proteomes" id="UP000280346"/>
    </source>
</evidence>
<dbReference type="Proteomes" id="UP000280346">
    <property type="component" value="Unassembled WGS sequence"/>
</dbReference>
<feature type="transmembrane region" description="Helical" evidence="1">
    <location>
        <begin position="178"/>
        <end position="194"/>
    </location>
</feature>
<dbReference type="PANTHER" id="PTHR23028:SF53">
    <property type="entry name" value="ACYL_TRANSF_3 DOMAIN-CONTAINING PROTEIN"/>
    <property type="match status" value="1"/>
</dbReference>
<feature type="transmembrane region" description="Helical" evidence="1">
    <location>
        <begin position="263"/>
        <end position="281"/>
    </location>
</feature>
<feature type="transmembrane region" description="Helical" evidence="1">
    <location>
        <begin position="293"/>
        <end position="312"/>
    </location>
</feature>
<keyword evidence="1" id="KW-1133">Transmembrane helix</keyword>
<accession>A0A433JDR8</accession>
<dbReference type="GO" id="GO:0000271">
    <property type="term" value="P:polysaccharide biosynthetic process"/>
    <property type="evidence" value="ECO:0007669"/>
    <property type="project" value="TreeGrafter"/>
</dbReference>
<dbReference type="Pfam" id="PF01757">
    <property type="entry name" value="Acyl_transf_3"/>
    <property type="match status" value="1"/>
</dbReference>
<keyword evidence="1" id="KW-0472">Membrane</keyword>
<dbReference type="PANTHER" id="PTHR23028">
    <property type="entry name" value="ACETYLTRANSFERASE"/>
    <property type="match status" value="1"/>
</dbReference>
<feature type="transmembrane region" description="Helical" evidence="1">
    <location>
        <begin position="156"/>
        <end position="172"/>
    </location>
</feature>
<feature type="transmembrane region" description="Helical" evidence="1">
    <location>
        <begin position="84"/>
        <end position="103"/>
    </location>
</feature>
<keyword evidence="3" id="KW-0808">Transferase</keyword>
<reference evidence="3 4" key="1">
    <citation type="submission" date="2018-12" db="EMBL/GenBank/DDBJ databases">
        <authorList>
            <person name="Yang Y."/>
        </authorList>
    </citation>
    <scope>NUCLEOTIDE SEQUENCE [LARGE SCALE GENOMIC DNA]</scope>
    <source>
        <strain evidence="3 4">GSF71</strain>
    </source>
</reference>
<name>A0A433JDR8_9PROT</name>
<keyword evidence="1" id="KW-0812">Transmembrane</keyword>
<dbReference type="GO" id="GO:0016747">
    <property type="term" value="F:acyltransferase activity, transferring groups other than amino-acyl groups"/>
    <property type="evidence" value="ECO:0007669"/>
    <property type="project" value="InterPro"/>
</dbReference>
<evidence type="ECO:0000313" key="3">
    <source>
        <dbReference type="EMBL" id="RUQ74964.1"/>
    </source>
</evidence>
<feature type="transmembrane region" description="Helical" evidence="1">
    <location>
        <begin position="20"/>
        <end position="40"/>
    </location>
</feature>
<evidence type="ECO:0000259" key="2">
    <source>
        <dbReference type="Pfam" id="PF01757"/>
    </source>
</evidence>
<feature type="transmembrane region" description="Helical" evidence="1">
    <location>
        <begin position="46"/>
        <end position="63"/>
    </location>
</feature>